<keyword evidence="1" id="KW-0175">Coiled coil</keyword>
<proteinExistence type="predicted"/>
<feature type="region of interest" description="Disordered" evidence="2">
    <location>
        <begin position="1"/>
        <end position="38"/>
    </location>
</feature>
<evidence type="ECO:0000256" key="1">
    <source>
        <dbReference type="SAM" id="Coils"/>
    </source>
</evidence>
<name>A0ABR0RPE6_9EURO</name>
<evidence type="ECO:0008006" key="5">
    <source>
        <dbReference type="Google" id="ProtNLM"/>
    </source>
</evidence>
<dbReference type="Proteomes" id="UP001334248">
    <property type="component" value="Unassembled WGS sequence"/>
</dbReference>
<gene>
    <name evidence="3" type="ORF">PMZ80_005042</name>
</gene>
<dbReference type="EMBL" id="JAVHJV010000005">
    <property type="protein sequence ID" value="KAK5942477.1"/>
    <property type="molecule type" value="Genomic_DNA"/>
</dbReference>
<accession>A0ABR0RPE6</accession>
<protein>
    <recommendedName>
        <fullName evidence="5">HAUS augmin-like complex subunit 1</fullName>
    </recommendedName>
</protein>
<keyword evidence="4" id="KW-1185">Reference proteome</keyword>
<feature type="compositionally biased region" description="Low complexity" evidence="2">
    <location>
        <begin position="16"/>
        <end position="35"/>
    </location>
</feature>
<comment type="caution">
    <text evidence="3">The sequence shown here is derived from an EMBL/GenBank/DDBJ whole genome shotgun (WGS) entry which is preliminary data.</text>
</comment>
<dbReference type="RefSeq" id="XP_064730567.1">
    <property type="nucleotide sequence ID" value="XM_064873463.1"/>
</dbReference>
<feature type="compositionally biased region" description="Pro residues" evidence="2">
    <location>
        <begin position="1"/>
        <end position="11"/>
    </location>
</feature>
<feature type="coiled-coil region" evidence="1">
    <location>
        <begin position="297"/>
        <end position="389"/>
    </location>
</feature>
<evidence type="ECO:0000313" key="4">
    <source>
        <dbReference type="Proteomes" id="UP001334248"/>
    </source>
</evidence>
<organism evidence="3 4">
    <name type="scientific">Knufia obscura</name>
    <dbReference type="NCBI Taxonomy" id="1635080"/>
    <lineage>
        <taxon>Eukaryota</taxon>
        <taxon>Fungi</taxon>
        <taxon>Dikarya</taxon>
        <taxon>Ascomycota</taxon>
        <taxon>Pezizomycotina</taxon>
        <taxon>Eurotiomycetes</taxon>
        <taxon>Chaetothyriomycetidae</taxon>
        <taxon>Chaetothyriales</taxon>
        <taxon>Trichomeriaceae</taxon>
        <taxon>Knufia</taxon>
    </lineage>
</organism>
<dbReference type="GeneID" id="89998491"/>
<evidence type="ECO:0000313" key="3">
    <source>
        <dbReference type="EMBL" id="KAK5942477.1"/>
    </source>
</evidence>
<sequence length="393" mass="43996">MPSSPTKPPRPLAARTTSYPTTPSRPPTFSLPTTSPDHEPIISPTKAAAQTRLNHDLTTLTTWLETLFQPHPIPVHLLRWRDEASALSTTANGYGFDDVISKNDFGPSTPNETRIASSTSRGTNDILESLKALKQVNLSADHFRSLLHEASLEELRYLETLQVHAQHQRDEKLPAKILLNDLHAHLPRGGQGALESLSESAVMLGLQLRPVDGDNNDSSHAADLYNLIARRVLEQASRKLVIEEQVRELELLQKTMTARSTSIDSKHEVIKGNDGIDLYDEQAEKIHAQTVQFNRDVKQINLKIMEYEDRVKGLERQLAGLRTESADLQNVLEARRRVEQRKASVAALQQRVAAFHGLPPDLEASRNEVRRAISELDVLKQRREGLFEKMGNG</sequence>
<evidence type="ECO:0000256" key="2">
    <source>
        <dbReference type="SAM" id="MobiDB-lite"/>
    </source>
</evidence>
<reference evidence="3 4" key="1">
    <citation type="journal article" date="2023" name="Res Sq">
        <title>Genomic and morphological characterization of Knufia obscura isolated from the Mars 2020 spacecraft assembly facility.</title>
        <authorList>
            <person name="Chander A.M."/>
            <person name="Teixeira M.M."/>
            <person name="Singh N.K."/>
            <person name="Williams M.P."/>
            <person name="Parker C.W."/>
            <person name="Leo P."/>
            <person name="Stajich J.E."/>
            <person name="Torok T."/>
            <person name="Tighe S."/>
            <person name="Mason C.E."/>
            <person name="Venkateswaran K."/>
        </authorList>
    </citation>
    <scope>NUCLEOTIDE SEQUENCE [LARGE SCALE GENOMIC DNA]</scope>
    <source>
        <strain evidence="3 4">CCFEE 5817</strain>
    </source>
</reference>